<dbReference type="GO" id="GO:0005886">
    <property type="term" value="C:plasma membrane"/>
    <property type="evidence" value="ECO:0007669"/>
    <property type="project" value="TreeGrafter"/>
</dbReference>
<feature type="transmembrane region" description="Helical" evidence="6">
    <location>
        <begin position="90"/>
        <end position="109"/>
    </location>
</feature>
<dbReference type="CDD" id="cd11482">
    <property type="entry name" value="SLC-NCS1sbd_NRT1-like"/>
    <property type="match status" value="1"/>
</dbReference>
<dbReference type="Gene3D" id="1.10.4160.10">
    <property type="entry name" value="Hydantoin permease"/>
    <property type="match status" value="1"/>
</dbReference>
<dbReference type="Pfam" id="PF02133">
    <property type="entry name" value="Transp_cyt_pur"/>
    <property type="match status" value="1"/>
</dbReference>
<feature type="transmembrane region" description="Helical" evidence="6">
    <location>
        <begin position="412"/>
        <end position="434"/>
    </location>
</feature>
<evidence type="ECO:0000256" key="3">
    <source>
        <dbReference type="ARBA" id="ARBA00022692"/>
    </source>
</evidence>
<feature type="transmembrane region" description="Helical" evidence="6">
    <location>
        <begin position="130"/>
        <end position="149"/>
    </location>
</feature>
<evidence type="ECO:0000256" key="6">
    <source>
        <dbReference type="SAM" id="Phobius"/>
    </source>
</evidence>
<feature type="transmembrane region" description="Helical" evidence="6">
    <location>
        <begin position="62"/>
        <end position="84"/>
    </location>
</feature>
<dbReference type="PANTHER" id="PTHR30618:SF0">
    <property type="entry name" value="PURINE-URACIL PERMEASE NCS1"/>
    <property type="match status" value="1"/>
</dbReference>
<protein>
    <submittedName>
        <fullName evidence="7">NCS1 nucleoside transporter</fullName>
    </submittedName>
</protein>
<dbReference type="InterPro" id="IPR045225">
    <property type="entry name" value="Uracil/uridine/allantoin_perm"/>
</dbReference>
<keyword evidence="8" id="KW-1185">Reference proteome</keyword>
<evidence type="ECO:0000256" key="1">
    <source>
        <dbReference type="ARBA" id="ARBA00004141"/>
    </source>
</evidence>
<evidence type="ECO:0000256" key="2">
    <source>
        <dbReference type="ARBA" id="ARBA00008974"/>
    </source>
</evidence>
<dbReference type="EMBL" id="ML996213">
    <property type="protein sequence ID" value="KAF2730613.1"/>
    <property type="molecule type" value="Genomic_DNA"/>
</dbReference>
<comment type="subcellular location">
    <subcellularLocation>
        <location evidence="1">Membrane</location>
        <topology evidence="1">Multi-pass membrane protein</topology>
    </subcellularLocation>
</comment>
<dbReference type="GO" id="GO:0015205">
    <property type="term" value="F:nucleobase transmembrane transporter activity"/>
    <property type="evidence" value="ECO:0007669"/>
    <property type="project" value="TreeGrafter"/>
</dbReference>
<reference evidence="7" key="1">
    <citation type="journal article" date="2020" name="Stud. Mycol.">
        <title>101 Dothideomycetes genomes: a test case for predicting lifestyles and emergence of pathogens.</title>
        <authorList>
            <person name="Haridas S."/>
            <person name="Albert R."/>
            <person name="Binder M."/>
            <person name="Bloem J."/>
            <person name="Labutti K."/>
            <person name="Salamov A."/>
            <person name="Andreopoulos B."/>
            <person name="Baker S."/>
            <person name="Barry K."/>
            <person name="Bills G."/>
            <person name="Bluhm B."/>
            <person name="Cannon C."/>
            <person name="Castanera R."/>
            <person name="Culley D."/>
            <person name="Daum C."/>
            <person name="Ezra D."/>
            <person name="Gonzalez J."/>
            <person name="Henrissat B."/>
            <person name="Kuo A."/>
            <person name="Liang C."/>
            <person name="Lipzen A."/>
            <person name="Lutzoni F."/>
            <person name="Magnuson J."/>
            <person name="Mondo S."/>
            <person name="Nolan M."/>
            <person name="Ohm R."/>
            <person name="Pangilinan J."/>
            <person name="Park H.-J."/>
            <person name="Ramirez L."/>
            <person name="Alfaro M."/>
            <person name="Sun H."/>
            <person name="Tritt A."/>
            <person name="Yoshinaga Y."/>
            <person name="Zwiers L.-H."/>
            <person name="Turgeon B."/>
            <person name="Goodwin S."/>
            <person name="Spatafora J."/>
            <person name="Crous P."/>
            <person name="Grigoriev I."/>
        </authorList>
    </citation>
    <scope>NUCLEOTIDE SEQUENCE</scope>
    <source>
        <strain evidence="7">CBS 125425</strain>
    </source>
</reference>
<organism evidence="7 8">
    <name type="scientific">Polyplosphaeria fusca</name>
    <dbReference type="NCBI Taxonomy" id="682080"/>
    <lineage>
        <taxon>Eukaryota</taxon>
        <taxon>Fungi</taxon>
        <taxon>Dikarya</taxon>
        <taxon>Ascomycota</taxon>
        <taxon>Pezizomycotina</taxon>
        <taxon>Dothideomycetes</taxon>
        <taxon>Pleosporomycetidae</taxon>
        <taxon>Pleosporales</taxon>
        <taxon>Tetraplosphaeriaceae</taxon>
        <taxon>Polyplosphaeria</taxon>
    </lineage>
</organism>
<dbReference type="OrthoDB" id="2018619at2759"/>
<accession>A0A9P4QSJ3</accession>
<evidence type="ECO:0000313" key="8">
    <source>
        <dbReference type="Proteomes" id="UP000799444"/>
    </source>
</evidence>
<feature type="transmembrane region" description="Helical" evidence="6">
    <location>
        <begin position="500"/>
        <end position="520"/>
    </location>
</feature>
<comment type="caution">
    <text evidence="7">The sequence shown here is derived from an EMBL/GenBank/DDBJ whole genome shotgun (WGS) entry which is preliminary data.</text>
</comment>
<feature type="transmembrane region" description="Helical" evidence="6">
    <location>
        <begin position="258"/>
        <end position="277"/>
    </location>
</feature>
<feature type="transmembrane region" description="Helical" evidence="6">
    <location>
        <begin position="455"/>
        <end position="480"/>
    </location>
</feature>
<dbReference type="Proteomes" id="UP000799444">
    <property type="component" value="Unassembled WGS sequence"/>
</dbReference>
<gene>
    <name evidence="7" type="ORF">EJ04DRAFT_579716</name>
</gene>
<dbReference type="InterPro" id="IPR001248">
    <property type="entry name" value="Pur-cyt_permease"/>
</dbReference>
<evidence type="ECO:0000256" key="4">
    <source>
        <dbReference type="ARBA" id="ARBA00022989"/>
    </source>
</evidence>
<comment type="similarity">
    <text evidence="2">Belongs to the purine-cytosine permease (2.A.39) family.</text>
</comment>
<proteinExistence type="inferred from homology"/>
<sequence>MGMPSTAWIAAPFRSKEAFLDALKAPTQPGEHLTVGNPKWSNRDLEPTPVEERTWTWYNLPLYWFSTAFGTAGWNAAASLIAVGLTWRQAFASCILGSFISALVVVGMARPGVRYHIGYPVLCRSVMGMYGSMFFVFIRAIVGTIWFGIQSYYGANLVSVCLRCVFGYKWHNWANALPASADVTSKQLLCFFLVWMIQLPLCFVHPRRIHYVFTIKGLIMPFVTFGFFGWCMAHGAGLSTIDTQNAAGQKAASATTTGWAIMNGINVVMGTLSPMLVNQPDLSRYCKKPRDAGWLQGASVFSAKILIFFLGLAATSSIQGAYGKAYWNMWDLNDAILDHNWTPLARFSIFLVAFSFFFSAVGTNLGANSIPFGADLTGLFPRYLTIRRGQVLCAVLSVALVPWKLIATAQTFITFLGSYSIFMAPLCAVIIVDYAVAKKGNIHVPSLYRGDKGELYWFVGGVNLLGVFAWCGGTVMGMPGLVAAYSPKLVPQAGKDMYKLGWILTFITAAVVYLIGIKIWKPRVYPRGYEDVPGTWEYLCRDGRDGFFDGERDLPVYEGESVEEAVDVQIGEKGKSEA</sequence>
<name>A0A9P4QSJ3_9PLEO</name>
<feature type="transmembrane region" description="Helical" evidence="6">
    <location>
        <begin position="218"/>
        <end position="238"/>
    </location>
</feature>
<keyword evidence="4 6" id="KW-1133">Transmembrane helix</keyword>
<feature type="transmembrane region" description="Helical" evidence="6">
    <location>
        <begin position="347"/>
        <end position="367"/>
    </location>
</feature>
<dbReference type="PANTHER" id="PTHR30618">
    <property type="entry name" value="NCS1 FAMILY PURINE/PYRIMIDINE TRANSPORTER"/>
    <property type="match status" value="1"/>
</dbReference>
<keyword evidence="3 6" id="KW-0812">Transmembrane</keyword>
<feature type="transmembrane region" description="Helical" evidence="6">
    <location>
        <begin position="388"/>
        <end position="406"/>
    </location>
</feature>
<feature type="transmembrane region" description="Helical" evidence="6">
    <location>
        <begin position="298"/>
        <end position="322"/>
    </location>
</feature>
<evidence type="ECO:0000256" key="5">
    <source>
        <dbReference type="ARBA" id="ARBA00023136"/>
    </source>
</evidence>
<evidence type="ECO:0000313" key="7">
    <source>
        <dbReference type="EMBL" id="KAF2730613.1"/>
    </source>
</evidence>
<dbReference type="AlphaFoldDB" id="A0A9P4QSJ3"/>
<keyword evidence="5 6" id="KW-0472">Membrane</keyword>